<accession>A0A061DJV3</accession>
<dbReference type="InParanoid" id="A0A061DJV3"/>
<reference evidence="1 2" key="1">
    <citation type="journal article" date="2013" name="Genome Biol.">
        <title>The genome sequence of the most widely cultivated cacao type and its use to identify candidate genes regulating pod color.</title>
        <authorList>
            <person name="Motamayor J.C."/>
            <person name="Mockaitis K."/>
            <person name="Schmutz J."/>
            <person name="Haiminen N."/>
            <person name="Iii D.L."/>
            <person name="Cornejo O."/>
            <person name="Findley S.D."/>
            <person name="Zheng P."/>
            <person name="Utro F."/>
            <person name="Royaert S."/>
            <person name="Saski C."/>
            <person name="Jenkins J."/>
            <person name="Podicheti R."/>
            <person name="Zhao M."/>
            <person name="Scheffler B.E."/>
            <person name="Stack J.C."/>
            <person name="Feltus F.A."/>
            <person name="Mustiga G.M."/>
            <person name="Amores F."/>
            <person name="Phillips W."/>
            <person name="Marelli J.P."/>
            <person name="May G.D."/>
            <person name="Shapiro H."/>
            <person name="Ma J."/>
            <person name="Bustamante C.D."/>
            <person name="Schnell R.J."/>
            <person name="Main D."/>
            <person name="Gilbert D."/>
            <person name="Parida L."/>
            <person name="Kuhn D.N."/>
        </authorList>
    </citation>
    <scope>NUCLEOTIDE SEQUENCE [LARGE SCALE GENOMIC DNA]</scope>
    <source>
        <strain evidence="2">cv. Matina 1-6</strain>
    </source>
</reference>
<proteinExistence type="predicted"/>
<dbReference type="EMBL" id="CM001879">
    <property type="protein sequence ID" value="EOX92905.1"/>
    <property type="molecule type" value="Genomic_DNA"/>
</dbReference>
<gene>
    <name evidence="1" type="ORF">TCM_001757</name>
</gene>
<keyword evidence="2" id="KW-1185">Reference proteome</keyword>
<dbReference type="Proteomes" id="UP000026915">
    <property type="component" value="Chromosome 1"/>
</dbReference>
<name>A0A061DJV3_THECC</name>
<dbReference type="AlphaFoldDB" id="A0A061DJV3"/>
<dbReference type="eggNOG" id="KOG1944">
    <property type="taxonomic scope" value="Eukaryota"/>
</dbReference>
<sequence length="185" mass="21335">MVGRFYGFACKHANATCTIETTPFATRLLGGWRRWFATSLSNVWRVIRDEDKDDANDDDNDEAKVKMRSSGWLPLIISSDIMSSIVSHHDWLCALRMTSYGFIFYGPGSYAWYKYLDHYLPHQTAQNLMLKEREFNFITTLDPIDGTRGFVNESQTALYVEMYNSVLSQKYGEDSPSQPEFDLHA</sequence>
<dbReference type="GO" id="GO:0005737">
    <property type="term" value="C:cytoplasm"/>
    <property type="evidence" value="ECO:0000318"/>
    <property type="project" value="GO_Central"/>
</dbReference>
<dbReference type="STRING" id="3641.A0A061DJV3"/>
<evidence type="ECO:0000313" key="1">
    <source>
        <dbReference type="EMBL" id="EOX92905.1"/>
    </source>
</evidence>
<organism evidence="1 2">
    <name type="scientific">Theobroma cacao</name>
    <name type="common">Cacao</name>
    <name type="synonym">Cocoa</name>
    <dbReference type="NCBI Taxonomy" id="3641"/>
    <lineage>
        <taxon>Eukaryota</taxon>
        <taxon>Viridiplantae</taxon>
        <taxon>Streptophyta</taxon>
        <taxon>Embryophyta</taxon>
        <taxon>Tracheophyta</taxon>
        <taxon>Spermatophyta</taxon>
        <taxon>Magnoliopsida</taxon>
        <taxon>eudicotyledons</taxon>
        <taxon>Gunneridae</taxon>
        <taxon>Pentapetalae</taxon>
        <taxon>rosids</taxon>
        <taxon>malvids</taxon>
        <taxon>Malvales</taxon>
        <taxon>Malvaceae</taxon>
        <taxon>Byttnerioideae</taxon>
        <taxon>Theobroma</taxon>
    </lineage>
</organism>
<dbReference type="HOGENOM" id="CLU_1463735_0_0_1"/>
<protein>
    <submittedName>
        <fullName evidence="1">Uncharacterized protein</fullName>
    </submittedName>
</protein>
<evidence type="ECO:0000313" key="2">
    <source>
        <dbReference type="Proteomes" id="UP000026915"/>
    </source>
</evidence>
<dbReference type="Gramene" id="EOX92905">
    <property type="protein sequence ID" value="EOX92905"/>
    <property type="gene ID" value="TCM_001757"/>
</dbReference>